<feature type="binding site" evidence="10">
    <location>
        <position position="91"/>
    </location>
    <ligand>
        <name>Mg(2+)</name>
        <dbReference type="ChEBI" id="CHEBI:18420"/>
    </ligand>
</feature>
<evidence type="ECO:0000256" key="9">
    <source>
        <dbReference type="ARBA" id="ARBA00047883"/>
    </source>
</evidence>
<evidence type="ECO:0000256" key="7">
    <source>
        <dbReference type="ARBA" id="ARBA00047334"/>
    </source>
</evidence>
<evidence type="ECO:0000256" key="10">
    <source>
        <dbReference type="HAMAP-Rule" id="MF_00097"/>
    </source>
</evidence>
<evidence type="ECO:0000256" key="4">
    <source>
        <dbReference type="ARBA" id="ARBA00022723"/>
    </source>
</evidence>
<comment type="catalytic activity">
    <reaction evidence="8 10 11">
        <text>2-(2-carboxy-4-methylthiazol-5-yl)ethyl phosphate + 4-amino-2-methyl-5-(diphosphooxymethyl)pyrimidine + 2 H(+) = thiamine phosphate + CO2 + diphosphate</text>
        <dbReference type="Rhea" id="RHEA:47848"/>
        <dbReference type="ChEBI" id="CHEBI:15378"/>
        <dbReference type="ChEBI" id="CHEBI:16526"/>
        <dbReference type="ChEBI" id="CHEBI:33019"/>
        <dbReference type="ChEBI" id="CHEBI:37575"/>
        <dbReference type="ChEBI" id="CHEBI:57841"/>
        <dbReference type="ChEBI" id="CHEBI:62890"/>
        <dbReference type="EC" id="2.5.1.3"/>
    </reaction>
</comment>
<dbReference type="PANTHER" id="PTHR20857:SF15">
    <property type="entry name" value="THIAMINE-PHOSPHATE SYNTHASE"/>
    <property type="match status" value="1"/>
</dbReference>
<feature type="binding site" evidence="10">
    <location>
        <position position="129"/>
    </location>
    <ligand>
        <name>4-amino-2-methyl-5-(diphosphooxymethyl)pyrimidine</name>
        <dbReference type="ChEBI" id="CHEBI:57841"/>
    </ligand>
</feature>
<comment type="function">
    <text evidence="1 10">Condenses 4-methyl-5-(beta-hydroxyethyl)thiazole monophosphate (THZ-P) and 2-methyl-4-amino-5-hydroxymethyl pyrimidine pyrophosphate (HMP-PP) to form thiamine monophosphate (TMP).</text>
</comment>
<sequence length="231" mass="23191">MAAAELAVAGPQDRGRWSAEDIRRALLLYAVTDRSWLAGRTLASCVRAALAGGATFVQLREKRAAPADALALARELAGVCRAAGVPFVVDDDMELAREAGADGVHVGQGDTSCAEARRALGPNAIVGVSAQTVDQALAAERDGADYLGVGALHPTATKPDAADVATEGLRRICAAVSIPVVGIGGIDARSATGLAGTGVCGAAVVSALFAASNVEVAARDLRVVLARAVGA</sequence>
<dbReference type="GO" id="GO:0009228">
    <property type="term" value="P:thiamine biosynthetic process"/>
    <property type="evidence" value="ECO:0007669"/>
    <property type="project" value="UniProtKB-KW"/>
</dbReference>
<dbReference type="InterPro" id="IPR036206">
    <property type="entry name" value="ThiamineP_synth_sf"/>
</dbReference>
<organism evidence="14 15">
    <name type="scientific">Thermophilibacter immobilis</name>
    <dbReference type="NCBI Taxonomy" id="2779519"/>
    <lineage>
        <taxon>Bacteria</taxon>
        <taxon>Bacillati</taxon>
        <taxon>Actinomycetota</taxon>
        <taxon>Coriobacteriia</taxon>
        <taxon>Coriobacteriales</taxon>
        <taxon>Atopobiaceae</taxon>
        <taxon>Thermophilibacter</taxon>
    </lineage>
</organism>
<keyword evidence="4 10" id="KW-0479">Metal-binding</keyword>
<dbReference type="CDD" id="cd00564">
    <property type="entry name" value="TMP_TenI"/>
    <property type="match status" value="1"/>
</dbReference>
<comment type="pathway">
    <text evidence="2 10 12">Cofactor biosynthesis; thiamine diphosphate biosynthesis; thiamine phosphate from 4-amino-2-methyl-5-diphosphomethylpyrimidine and 4-methyl-5-(2-phosphoethyl)-thiazole: step 1/1.</text>
</comment>
<accession>A0A7S7MA21</accession>
<dbReference type="PANTHER" id="PTHR20857">
    <property type="entry name" value="THIAMINE-PHOSPHATE PYROPHOSPHORYLASE"/>
    <property type="match status" value="1"/>
</dbReference>
<evidence type="ECO:0000313" key="14">
    <source>
        <dbReference type="EMBL" id="QOY61460.1"/>
    </source>
</evidence>
<evidence type="ECO:0000256" key="3">
    <source>
        <dbReference type="ARBA" id="ARBA00022679"/>
    </source>
</evidence>
<comment type="cofactor">
    <cofactor evidence="10">
        <name>Mg(2+)</name>
        <dbReference type="ChEBI" id="CHEBI:18420"/>
    </cofactor>
    <text evidence="10">Binds 1 Mg(2+) ion per subunit.</text>
</comment>
<evidence type="ECO:0000256" key="2">
    <source>
        <dbReference type="ARBA" id="ARBA00005165"/>
    </source>
</evidence>
<keyword evidence="6 10" id="KW-0784">Thiamine biosynthesis</keyword>
<proteinExistence type="inferred from homology"/>
<keyword evidence="3 10" id="KW-0808">Transferase</keyword>
<dbReference type="GO" id="GO:0004789">
    <property type="term" value="F:thiamine-phosphate diphosphorylase activity"/>
    <property type="evidence" value="ECO:0007669"/>
    <property type="project" value="UniProtKB-UniRule"/>
</dbReference>
<feature type="domain" description="Thiamine phosphate synthase/TenI" evidence="13">
    <location>
        <begin position="28"/>
        <end position="208"/>
    </location>
</feature>
<comment type="similarity">
    <text evidence="10 11">Belongs to the thiamine-phosphate synthase family.</text>
</comment>
<dbReference type="InterPro" id="IPR022998">
    <property type="entry name" value="ThiamineP_synth_TenI"/>
</dbReference>
<feature type="binding site" evidence="10">
    <location>
        <begin position="205"/>
        <end position="206"/>
    </location>
    <ligand>
        <name>2-[(2R,5Z)-2-carboxy-4-methylthiazol-5(2H)-ylidene]ethyl phosphate</name>
        <dbReference type="ChEBI" id="CHEBI:62899"/>
    </ligand>
</feature>
<dbReference type="GO" id="GO:0000287">
    <property type="term" value="F:magnesium ion binding"/>
    <property type="evidence" value="ECO:0007669"/>
    <property type="project" value="UniProtKB-UniRule"/>
</dbReference>
<dbReference type="UniPathway" id="UPA00060">
    <property type="reaction ID" value="UER00141"/>
</dbReference>
<gene>
    <name evidence="10 14" type="primary">thiE</name>
    <name evidence="14" type="ORF">INP52_04560</name>
</gene>
<dbReference type="RefSeq" id="WP_194372761.1">
    <property type="nucleotide sequence ID" value="NZ_CP063767.1"/>
</dbReference>
<dbReference type="HAMAP" id="MF_00097">
    <property type="entry name" value="TMP_synthase"/>
    <property type="match status" value="1"/>
</dbReference>
<evidence type="ECO:0000256" key="1">
    <source>
        <dbReference type="ARBA" id="ARBA00003814"/>
    </source>
</evidence>
<evidence type="ECO:0000256" key="5">
    <source>
        <dbReference type="ARBA" id="ARBA00022842"/>
    </source>
</evidence>
<dbReference type="EC" id="2.5.1.3" evidence="10"/>
<protein>
    <recommendedName>
        <fullName evidence="10">Thiamine-phosphate synthase</fullName>
        <shortName evidence="10">TP synthase</shortName>
        <shortName evidence="10">TPS</shortName>
        <ecNumber evidence="10">2.5.1.3</ecNumber>
    </recommendedName>
    <alternativeName>
        <fullName evidence="10">Thiamine-phosphate pyrophosphorylase</fullName>
        <shortName evidence="10">TMP pyrophosphorylase</shortName>
        <shortName evidence="10">TMP-PPase</shortName>
    </alternativeName>
</protein>
<dbReference type="FunFam" id="3.20.20.70:FF:000096">
    <property type="entry name" value="Thiamine-phosphate synthase"/>
    <property type="match status" value="1"/>
</dbReference>
<comment type="catalytic activity">
    <reaction evidence="7 10 11">
        <text>4-methyl-5-(2-phosphooxyethyl)-thiazole + 4-amino-2-methyl-5-(diphosphooxymethyl)pyrimidine + H(+) = thiamine phosphate + diphosphate</text>
        <dbReference type="Rhea" id="RHEA:22328"/>
        <dbReference type="ChEBI" id="CHEBI:15378"/>
        <dbReference type="ChEBI" id="CHEBI:33019"/>
        <dbReference type="ChEBI" id="CHEBI:37575"/>
        <dbReference type="ChEBI" id="CHEBI:57841"/>
        <dbReference type="ChEBI" id="CHEBI:58296"/>
        <dbReference type="EC" id="2.5.1.3"/>
    </reaction>
</comment>
<dbReference type="GO" id="GO:0005737">
    <property type="term" value="C:cytoplasm"/>
    <property type="evidence" value="ECO:0007669"/>
    <property type="project" value="TreeGrafter"/>
</dbReference>
<dbReference type="NCBIfam" id="TIGR00693">
    <property type="entry name" value="thiE"/>
    <property type="match status" value="1"/>
</dbReference>
<feature type="binding site" evidence="10">
    <location>
        <position position="185"/>
    </location>
    <ligand>
        <name>2-[(2R,5Z)-2-carboxy-4-methylthiazol-5(2H)-ylidene]ethyl phosphate</name>
        <dbReference type="ChEBI" id="CHEBI:62899"/>
    </ligand>
</feature>
<dbReference type="GO" id="GO:0009229">
    <property type="term" value="P:thiamine diphosphate biosynthetic process"/>
    <property type="evidence" value="ECO:0007669"/>
    <property type="project" value="UniProtKB-UniRule"/>
</dbReference>
<keyword evidence="5 10" id="KW-0460">Magnesium</keyword>
<dbReference type="Pfam" id="PF02581">
    <property type="entry name" value="TMP-TENI"/>
    <property type="match status" value="1"/>
</dbReference>
<evidence type="ECO:0000256" key="11">
    <source>
        <dbReference type="RuleBase" id="RU003826"/>
    </source>
</evidence>
<dbReference type="KEGG" id="tio:INP52_04560"/>
<dbReference type="AlphaFoldDB" id="A0A7S7MA21"/>
<dbReference type="Proteomes" id="UP000593735">
    <property type="component" value="Chromosome"/>
</dbReference>
<feature type="binding site" evidence="10">
    <location>
        <position position="90"/>
    </location>
    <ligand>
        <name>4-amino-2-methyl-5-(diphosphooxymethyl)pyrimidine</name>
        <dbReference type="ChEBI" id="CHEBI:57841"/>
    </ligand>
</feature>
<comment type="catalytic activity">
    <reaction evidence="9 10 11">
        <text>2-[(2R,5Z)-2-carboxy-4-methylthiazol-5(2H)-ylidene]ethyl phosphate + 4-amino-2-methyl-5-(diphosphooxymethyl)pyrimidine + 2 H(+) = thiamine phosphate + CO2 + diphosphate</text>
        <dbReference type="Rhea" id="RHEA:47844"/>
        <dbReference type="ChEBI" id="CHEBI:15378"/>
        <dbReference type="ChEBI" id="CHEBI:16526"/>
        <dbReference type="ChEBI" id="CHEBI:33019"/>
        <dbReference type="ChEBI" id="CHEBI:37575"/>
        <dbReference type="ChEBI" id="CHEBI:57841"/>
        <dbReference type="ChEBI" id="CHEBI:62899"/>
        <dbReference type="EC" id="2.5.1.3"/>
    </reaction>
</comment>
<evidence type="ECO:0000259" key="13">
    <source>
        <dbReference type="Pfam" id="PF02581"/>
    </source>
</evidence>
<dbReference type="Gene3D" id="3.20.20.70">
    <property type="entry name" value="Aldolase class I"/>
    <property type="match status" value="1"/>
</dbReference>
<feature type="binding site" evidence="10">
    <location>
        <position position="110"/>
    </location>
    <ligand>
        <name>Mg(2+)</name>
        <dbReference type="ChEBI" id="CHEBI:18420"/>
    </ligand>
</feature>
<dbReference type="InterPro" id="IPR013785">
    <property type="entry name" value="Aldolase_TIM"/>
</dbReference>
<feature type="binding site" evidence="10">
    <location>
        <begin position="58"/>
        <end position="62"/>
    </location>
    <ligand>
        <name>4-amino-2-methyl-5-(diphosphooxymethyl)pyrimidine</name>
        <dbReference type="ChEBI" id="CHEBI:57841"/>
    </ligand>
</feature>
<evidence type="ECO:0000256" key="12">
    <source>
        <dbReference type="RuleBase" id="RU004253"/>
    </source>
</evidence>
<dbReference type="SUPFAM" id="SSF51391">
    <property type="entry name" value="Thiamin phosphate synthase"/>
    <property type="match status" value="1"/>
</dbReference>
<evidence type="ECO:0000256" key="8">
    <source>
        <dbReference type="ARBA" id="ARBA00047851"/>
    </source>
</evidence>
<reference evidence="14 15" key="1">
    <citation type="submission" date="2020-10" db="EMBL/GenBank/DDBJ databases">
        <title>Olsenella immobilis sp.nov., isolated from the mud in a fermentation cellar used for the production of Chinese strong-flavoured liquor.</title>
        <authorList>
            <person name="Lu L."/>
        </authorList>
    </citation>
    <scope>NUCLEOTIDE SEQUENCE [LARGE SCALE GENOMIC DNA]</scope>
    <source>
        <strain evidence="14 15">LZLJ-2</strain>
    </source>
</reference>
<evidence type="ECO:0000256" key="6">
    <source>
        <dbReference type="ARBA" id="ARBA00022977"/>
    </source>
</evidence>
<dbReference type="EMBL" id="CP063767">
    <property type="protein sequence ID" value="QOY61460.1"/>
    <property type="molecule type" value="Genomic_DNA"/>
</dbReference>
<name>A0A7S7MA21_9ACTN</name>
<evidence type="ECO:0000313" key="15">
    <source>
        <dbReference type="Proteomes" id="UP000593735"/>
    </source>
</evidence>
<feature type="binding site" evidence="10">
    <location>
        <begin position="155"/>
        <end position="157"/>
    </location>
    <ligand>
        <name>2-[(2R,5Z)-2-carboxy-4-methylthiazol-5(2H)-ylidene]ethyl phosphate</name>
        <dbReference type="ChEBI" id="CHEBI:62899"/>
    </ligand>
</feature>
<keyword evidence="15" id="KW-1185">Reference proteome</keyword>
<feature type="binding site" evidence="10">
    <location>
        <position position="158"/>
    </location>
    <ligand>
        <name>4-amino-2-methyl-5-(diphosphooxymethyl)pyrimidine</name>
        <dbReference type="ChEBI" id="CHEBI:57841"/>
    </ligand>
</feature>
<dbReference type="InterPro" id="IPR034291">
    <property type="entry name" value="TMP_synthase"/>
</dbReference>